<protein>
    <recommendedName>
        <fullName evidence="2">histidine kinase</fullName>
        <ecNumber evidence="2">2.7.13.3</ecNumber>
    </recommendedName>
</protein>
<dbReference type="SUPFAM" id="SSF55874">
    <property type="entry name" value="ATPase domain of HSP90 chaperone/DNA topoisomerase II/histidine kinase"/>
    <property type="match status" value="1"/>
</dbReference>
<dbReference type="GO" id="GO:0005524">
    <property type="term" value="F:ATP binding"/>
    <property type="evidence" value="ECO:0007669"/>
    <property type="project" value="UniProtKB-KW"/>
</dbReference>
<dbReference type="RefSeq" id="WP_079441684.1">
    <property type="nucleotide sequence ID" value="NZ_MZGT01000074.1"/>
</dbReference>
<keyword evidence="4" id="KW-0547">Nucleotide-binding</keyword>
<dbReference type="GO" id="GO:0000160">
    <property type="term" value="P:phosphorelay signal transduction system"/>
    <property type="evidence" value="ECO:0007669"/>
    <property type="project" value="UniProtKB-KW"/>
</dbReference>
<feature type="transmembrane region" description="Helical" evidence="8">
    <location>
        <begin position="59"/>
        <end position="78"/>
    </location>
</feature>
<feature type="transmembrane region" description="Helical" evidence="8">
    <location>
        <begin position="90"/>
        <end position="108"/>
    </location>
</feature>
<dbReference type="Gene3D" id="3.30.565.10">
    <property type="entry name" value="Histidine kinase-like ATPase, C-terminal domain"/>
    <property type="match status" value="1"/>
</dbReference>
<dbReference type="Proteomes" id="UP000191056">
    <property type="component" value="Unassembled WGS sequence"/>
</dbReference>
<dbReference type="STRING" id="225345.CLCHR_40400"/>
<keyword evidence="8" id="KW-1133">Transmembrane helix</keyword>
<sequence length="421" mass="48838">MELIIIDVATSVLQSIAMAWTIVYCVDKNKKLDKVKILIISLLFLAISQFYTGTFGDNLASAVFIPHMLALFIIFIFYRKNFFSAVTAYTIIYVIIGIYAIIFGNLIFEYVMRTLPLQYINYEKILIMYIPEWFILFVYFKHLDRIRKIYKFIIYEKFAMVFLVMSLVMDFIITFYLLALSDKSQLIKNIIYIVFFLFFVAVLLYFWKVHQKSQQIYRLNESLELKNSELRKIKHDYGAQISYLYGLCLMERFDDLKKSLKDIINNNESTPTAVEVSKSDNSMLSLVLKPAIETGIHVIIEENCDFSLINMSEMEFYRIVSNIVNNAIKAMKGEGIIIAKSYEYLGNAVIKIENNGPQIPEYHLKDIFKVGFTTKENDDKNHGFGLSIVKDLVESHNGKVYVKSTETSTEFKIILPIVQSA</sequence>
<keyword evidence="7" id="KW-0902">Two-component regulatory system</keyword>
<keyword evidence="5" id="KW-0418">Kinase</keyword>
<evidence type="ECO:0000256" key="2">
    <source>
        <dbReference type="ARBA" id="ARBA00012438"/>
    </source>
</evidence>
<accession>A0A1V4IE25</accession>
<comment type="caution">
    <text evidence="10">The sequence shown here is derived from an EMBL/GenBank/DDBJ whole genome shotgun (WGS) entry which is preliminary data.</text>
</comment>
<dbReference type="PANTHER" id="PTHR43065">
    <property type="entry name" value="SENSOR HISTIDINE KINASE"/>
    <property type="match status" value="1"/>
</dbReference>
<evidence type="ECO:0000256" key="8">
    <source>
        <dbReference type="SAM" id="Phobius"/>
    </source>
</evidence>
<comment type="catalytic activity">
    <reaction evidence="1">
        <text>ATP + protein L-histidine = ADP + protein N-phospho-L-histidine.</text>
        <dbReference type="EC" id="2.7.13.3"/>
    </reaction>
</comment>
<dbReference type="Pfam" id="PF02518">
    <property type="entry name" value="HATPase_c"/>
    <property type="match status" value="1"/>
</dbReference>
<evidence type="ECO:0000256" key="1">
    <source>
        <dbReference type="ARBA" id="ARBA00000085"/>
    </source>
</evidence>
<evidence type="ECO:0000259" key="9">
    <source>
        <dbReference type="PROSITE" id="PS50109"/>
    </source>
</evidence>
<evidence type="ECO:0000313" key="11">
    <source>
        <dbReference type="Proteomes" id="UP000191056"/>
    </source>
</evidence>
<dbReference type="EMBL" id="MZGT01000074">
    <property type="protein sequence ID" value="OPJ58203.1"/>
    <property type="molecule type" value="Genomic_DNA"/>
</dbReference>
<dbReference type="InterPro" id="IPR005467">
    <property type="entry name" value="His_kinase_dom"/>
</dbReference>
<proteinExistence type="predicted"/>
<organism evidence="10 11">
    <name type="scientific">Clostridium chromiireducens</name>
    <dbReference type="NCBI Taxonomy" id="225345"/>
    <lineage>
        <taxon>Bacteria</taxon>
        <taxon>Bacillati</taxon>
        <taxon>Bacillota</taxon>
        <taxon>Clostridia</taxon>
        <taxon>Eubacteriales</taxon>
        <taxon>Clostridiaceae</taxon>
        <taxon>Clostridium</taxon>
    </lineage>
</organism>
<keyword evidence="11" id="KW-1185">Reference proteome</keyword>
<dbReference type="PROSITE" id="PS50109">
    <property type="entry name" value="HIS_KIN"/>
    <property type="match status" value="1"/>
</dbReference>
<dbReference type="EC" id="2.7.13.3" evidence="2"/>
<dbReference type="GO" id="GO:0004673">
    <property type="term" value="F:protein histidine kinase activity"/>
    <property type="evidence" value="ECO:0007669"/>
    <property type="project" value="UniProtKB-EC"/>
</dbReference>
<dbReference type="InterPro" id="IPR036890">
    <property type="entry name" value="HATPase_C_sf"/>
</dbReference>
<feature type="domain" description="Histidine kinase" evidence="9">
    <location>
        <begin position="249"/>
        <end position="419"/>
    </location>
</feature>
<dbReference type="InterPro" id="IPR003594">
    <property type="entry name" value="HATPase_dom"/>
</dbReference>
<dbReference type="AlphaFoldDB" id="A0A1V4IE25"/>
<keyword evidence="3 10" id="KW-0808">Transferase</keyword>
<keyword evidence="6" id="KW-0067">ATP-binding</keyword>
<name>A0A1V4IE25_9CLOT</name>
<dbReference type="PANTHER" id="PTHR43065:SF46">
    <property type="entry name" value="C4-DICARBOXYLATE TRANSPORT SENSOR PROTEIN DCTB"/>
    <property type="match status" value="1"/>
</dbReference>
<feature type="transmembrane region" description="Helical" evidence="8">
    <location>
        <begin position="152"/>
        <end position="178"/>
    </location>
</feature>
<dbReference type="OrthoDB" id="1677679at2"/>
<evidence type="ECO:0000256" key="7">
    <source>
        <dbReference type="ARBA" id="ARBA00023012"/>
    </source>
</evidence>
<keyword evidence="8" id="KW-0812">Transmembrane</keyword>
<reference evidence="10 11" key="1">
    <citation type="submission" date="2017-03" db="EMBL/GenBank/DDBJ databases">
        <title>Genome sequence of Clostridium chromiireducens DSM 23318.</title>
        <authorList>
            <person name="Poehlein A."/>
            <person name="Daniel R."/>
        </authorList>
    </citation>
    <scope>NUCLEOTIDE SEQUENCE [LARGE SCALE GENOMIC DNA]</scope>
    <source>
        <strain evidence="10 11">DSM 23318</strain>
    </source>
</reference>
<evidence type="ECO:0000256" key="3">
    <source>
        <dbReference type="ARBA" id="ARBA00022679"/>
    </source>
</evidence>
<dbReference type="InterPro" id="IPR004358">
    <property type="entry name" value="Sig_transdc_His_kin-like_C"/>
</dbReference>
<keyword evidence="8" id="KW-0472">Membrane</keyword>
<evidence type="ECO:0000256" key="4">
    <source>
        <dbReference type="ARBA" id="ARBA00022741"/>
    </source>
</evidence>
<feature type="transmembrane region" description="Helical" evidence="8">
    <location>
        <begin position="190"/>
        <end position="207"/>
    </location>
</feature>
<evidence type="ECO:0000313" key="10">
    <source>
        <dbReference type="EMBL" id="OPJ58203.1"/>
    </source>
</evidence>
<feature type="transmembrane region" description="Helical" evidence="8">
    <location>
        <begin position="120"/>
        <end position="140"/>
    </location>
</feature>
<dbReference type="SMART" id="SM00387">
    <property type="entry name" value="HATPase_c"/>
    <property type="match status" value="1"/>
</dbReference>
<gene>
    <name evidence="10" type="primary">glnL</name>
    <name evidence="10" type="ORF">CLCHR_40400</name>
</gene>
<dbReference type="PRINTS" id="PR00344">
    <property type="entry name" value="BCTRLSENSOR"/>
</dbReference>
<feature type="transmembrane region" description="Helical" evidence="8">
    <location>
        <begin position="37"/>
        <end position="53"/>
    </location>
</feature>
<feature type="transmembrane region" description="Helical" evidence="8">
    <location>
        <begin position="6"/>
        <end position="25"/>
    </location>
</feature>
<evidence type="ECO:0000256" key="5">
    <source>
        <dbReference type="ARBA" id="ARBA00022777"/>
    </source>
</evidence>
<evidence type="ECO:0000256" key="6">
    <source>
        <dbReference type="ARBA" id="ARBA00022840"/>
    </source>
</evidence>